<dbReference type="UniPathway" id="UPA00148"/>
<reference evidence="10 11" key="2">
    <citation type="journal article" date="2015" name="Syst. Appl. Microbiol.">
        <title>Nitrincola nitratireducens sp. nov. isolated from a haloalkaline crater lake.</title>
        <authorList>
            <person name="Singh A."/>
            <person name="Vaidya B."/>
            <person name="Tanuku N.R."/>
            <person name="Pinnaka A.K."/>
        </authorList>
    </citation>
    <scope>NUCLEOTIDE SEQUENCE [LARGE SCALE GENOMIC DNA]</scope>
    <source>
        <strain evidence="10 11">AK23</strain>
    </source>
</reference>
<evidence type="ECO:0000256" key="2">
    <source>
        <dbReference type="ARBA" id="ARBA00004953"/>
    </source>
</evidence>
<dbReference type="Pfam" id="PF03186">
    <property type="entry name" value="CobD_Cbib"/>
    <property type="match status" value="1"/>
</dbReference>
<keyword evidence="8 9" id="KW-0472">Membrane</keyword>
<dbReference type="Proteomes" id="UP000019464">
    <property type="component" value="Unassembled WGS sequence"/>
</dbReference>
<dbReference type="STRING" id="1229521.D791_00256"/>
<evidence type="ECO:0000256" key="1">
    <source>
        <dbReference type="ARBA" id="ARBA00004651"/>
    </source>
</evidence>
<comment type="subcellular location">
    <subcellularLocation>
        <location evidence="1">Cell membrane</location>
        <topology evidence="1">Multi-pass membrane protein</topology>
    </subcellularLocation>
</comment>
<protein>
    <submittedName>
        <fullName evidence="10">Cobalamin biosynthesis protein</fullName>
    </submittedName>
</protein>
<gene>
    <name evidence="10" type="ORF">D791_00256</name>
</gene>
<accession>W9V0R9</accession>
<reference evidence="11" key="1">
    <citation type="submission" date="2012-11" db="EMBL/GenBank/DDBJ databases">
        <authorList>
            <person name="Singh A."/>
            <person name="Pinnaka A.K."/>
            <person name="Vaidya B."/>
        </authorList>
    </citation>
    <scope>NUCLEOTIDE SEQUENCE [LARGE SCALE GENOMIC DNA]</scope>
    <source>
        <strain evidence="11">AK23</strain>
    </source>
</reference>
<keyword evidence="5" id="KW-0169">Cobalamin biosynthesis</keyword>
<dbReference type="PANTHER" id="PTHR34308">
    <property type="entry name" value="COBALAMIN BIOSYNTHESIS PROTEIN CBIB"/>
    <property type="match status" value="1"/>
</dbReference>
<comment type="similarity">
    <text evidence="3">Belongs to the CobD/CbiB family.</text>
</comment>
<keyword evidence="6 9" id="KW-0812">Transmembrane</keyword>
<name>W9V0R9_9GAMM</name>
<keyword evidence="7 9" id="KW-1133">Transmembrane helix</keyword>
<dbReference type="PANTHER" id="PTHR34308:SF1">
    <property type="entry name" value="COBALAMIN BIOSYNTHESIS PROTEIN CBIB"/>
    <property type="match status" value="1"/>
</dbReference>
<comment type="caution">
    <text evidence="10">The sequence shown here is derived from an EMBL/GenBank/DDBJ whole genome shotgun (WGS) entry which is preliminary data.</text>
</comment>
<dbReference type="GO" id="GO:0048472">
    <property type="term" value="F:threonine-phosphate decarboxylase activity"/>
    <property type="evidence" value="ECO:0007669"/>
    <property type="project" value="InterPro"/>
</dbReference>
<evidence type="ECO:0000256" key="5">
    <source>
        <dbReference type="ARBA" id="ARBA00022573"/>
    </source>
</evidence>
<keyword evidence="4" id="KW-1003">Cell membrane</keyword>
<evidence type="ECO:0000256" key="4">
    <source>
        <dbReference type="ARBA" id="ARBA00022475"/>
    </source>
</evidence>
<proteinExistence type="inferred from homology"/>
<keyword evidence="11" id="KW-1185">Reference proteome</keyword>
<evidence type="ECO:0000313" key="10">
    <source>
        <dbReference type="EMBL" id="EXJ12914.1"/>
    </source>
</evidence>
<feature type="transmembrane region" description="Helical" evidence="9">
    <location>
        <begin position="58"/>
        <end position="77"/>
    </location>
</feature>
<comment type="pathway">
    <text evidence="2">Cofactor biosynthesis; adenosylcobalamin biosynthesis.</text>
</comment>
<dbReference type="AlphaFoldDB" id="W9V0R9"/>
<evidence type="ECO:0000313" key="11">
    <source>
        <dbReference type="Proteomes" id="UP000019464"/>
    </source>
</evidence>
<evidence type="ECO:0000256" key="9">
    <source>
        <dbReference type="SAM" id="Phobius"/>
    </source>
</evidence>
<evidence type="ECO:0000256" key="7">
    <source>
        <dbReference type="ARBA" id="ARBA00022989"/>
    </source>
</evidence>
<evidence type="ECO:0000256" key="3">
    <source>
        <dbReference type="ARBA" id="ARBA00006263"/>
    </source>
</evidence>
<organism evidence="10 11">
    <name type="scientific">Nitrincola nitratireducens</name>
    <dbReference type="NCBI Taxonomy" id="1229521"/>
    <lineage>
        <taxon>Bacteria</taxon>
        <taxon>Pseudomonadati</taxon>
        <taxon>Pseudomonadota</taxon>
        <taxon>Gammaproteobacteria</taxon>
        <taxon>Oceanospirillales</taxon>
        <taxon>Oceanospirillaceae</taxon>
        <taxon>Nitrincola</taxon>
    </lineage>
</organism>
<dbReference type="GO" id="GO:0005886">
    <property type="term" value="C:plasma membrane"/>
    <property type="evidence" value="ECO:0007669"/>
    <property type="project" value="UniProtKB-SubCell"/>
</dbReference>
<evidence type="ECO:0000256" key="6">
    <source>
        <dbReference type="ARBA" id="ARBA00022692"/>
    </source>
</evidence>
<sequence>MLLSSLSLGLLCVILMAILLDLVVGDPKRLPHPVQLIGAFIIRLDARWNRGDHRTQRINGFLLTASVVMSTFAITYAA</sequence>
<dbReference type="InterPro" id="IPR004485">
    <property type="entry name" value="Cobalamin_biosynth_CobD/CbiB"/>
</dbReference>
<dbReference type="GO" id="GO:0009236">
    <property type="term" value="P:cobalamin biosynthetic process"/>
    <property type="evidence" value="ECO:0007669"/>
    <property type="project" value="UniProtKB-UniPathway"/>
</dbReference>
<dbReference type="EMBL" id="AONB01000001">
    <property type="protein sequence ID" value="EXJ12914.1"/>
    <property type="molecule type" value="Genomic_DNA"/>
</dbReference>
<evidence type="ECO:0000256" key="8">
    <source>
        <dbReference type="ARBA" id="ARBA00023136"/>
    </source>
</evidence>